<dbReference type="Proteomes" id="UP001153269">
    <property type="component" value="Unassembled WGS sequence"/>
</dbReference>
<dbReference type="AlphaFoldDB" id="A0A9N7V8B4"/>
<gene>
    <name evidence="1" type="ORF">PLEPLA_LOCUS35356</name>
</gene>
<accession>A0A9N7V8B4</accession>
<comment type="caution">
    <text evidence="1">The sequence shown here is derived from an EMBL/GenBank/DDBJ whole genome shotgun (WGS) entry which is preliminary data.</text>
</comment>
<sequence>MLNPQYLMKSLRVDREPPTPTPLFTHPLTHTCQLQSAISASAMSEGGLESSYSGHRFDSNLALCCVSFPPSTQFITTGNDSAGGELIYLRRLSALLNPAHAISAVPCFLLRLRQEQ</sequence>
<proteinExistence type="predicted"/>
<organism evidence="1 2">
    <name type="scientific">Pleuronectes platessa</name>
    <name type="common">European plaice</name>
    <dbReference type="NCBI Taxonomy" id="8262"/>
    <lineage>
        <taxon>Eukaryota</taxon>
        <taxon>Metazoa</taxon>
        <taxon>Chordata</taxon>
        <taxon>Craniata</taxon>
        <taxon>Vertebrata</taxon>
        <taxon>Euteleostomi</taxon>
        <taxon>Actinopterygii</taxon>
        <taxon>Neopterygii</taxon>
        <taxon>Teleostei</taxon>
        <taxon>Neoteleostei</taxon>
        <taxon>Acanthomorphata</taxon>
        <taxon>Carangaria</taxon>
        <taxon>Pleuronectiformes</taxon>
        <taxon>Pleuronectoidei</taxon>
        <taxon>Pleuronectidae</taxon>
        <taxon>Pleuronectes</taxon>
    </lineage>
</organism>
<evidence type="ECO:0000313" key="2">
    <source>
        <dbReference type="Proteomes" id="UP001153269"/>
    </source>
</evidence>
<protein>
    <submittedName>
        <fullName evidence="1">Uncharacterized protein</fullName>
    </submittedName>
</protein>
<name>A0A9N7V8B4_PLEPL</name>
<evidence type="ECO:0000313" key="1">
    <source>
        <dbReference type="EMBL" id="CAB1447679.1"/>
    </source>
</evidence>
<dbReference type="EMBL" id="CADEAL010003955">
    <property type="protein sequence ID" value="CAB1447679.1"/>
    <property type="molecule type" value="Genomic_DNA"/>
</dbReference>
<reference evidence="1" key="1">
    <citation type="submission" date="2020-03" db="EMBL/GenBank/DDBJ databases">
        <authorList>
            <person name="Weist P."/>
        </authorList>
    </citation>
    <scope>NUCLEOTIDE SEQUENCE</scope>
</reference>
<keyword evidence="2" id="KW-1185">Reference proteome</keyword>